<comment type="caution">
    <text evidence="2">The sequence shown here is derived from an EMBL/GenBank/DDBJ whole genome shotgun (WGS) entry which is preliminary data.</text>
</comment>
<feature type="non-terminal residue" evidence="2">
    <location>
        <position position="1"/>
    </location>
</feature>
<feature type="region of interest" description="Disordered" evidence="1">
    <location>
        <begin position="173"/>
        <end position="211"/>
    </location>
</feature>
<reference evidence="2 3" key="1">
    <citation type="journal article" name="Sci. Rep.">
        <title>Genome-scale phylogenetic analyses confirm Olpidium as the closest living zoosporic fungus to the non-flagellated, terrestrial fungi.</title>
        <authorList>
            <person name="Chang Y."/>
            <person name="Rochon D."/>
            <person name="Sekimoto S."/>
            <person name="Wang Y."/>
            <person name="Chovatia M."/>
            <person name="Sandor L."/>
            <person name="Salamov A."/>
            <person name="Grigoriev I.V."/>
            <person name="Stajich J.E."/>
            <person name="Spatafora J.W."/>
        </authorList>
    </citation>
    <scope>NUCLEOTIDE SEQUENCE [LARGE SCALE GENOMIC DNA]</scope>
    <source>
        <strain evidence="2">S191</strain>
    </source>
</reference>
<evidence type="ECO:0000313" key="3">
    <source>
        <dbReference type="Proteomes" id="UP000673691"/>
    </source>
</evidence>
<evidence type="ECO:0000313" key="2">
    <source>
        <dbReference type="EMBL" id="KAG5455692.1"/>
    </source>
</evidence>
<dbReference type="AlphaFoldDB" id="A0A8H8DF85"/>
<sequence>HGEIFTVDLLASEAVYVDDPLLAVHLDDTSLPPFRRASDNEDLIVFTDRHGADVILGPKLLREGGAHDFAPQAGGGREMSLAALAARGADVCMGNHLSTAASSAVRRRGFTVGGRAGRAGLGQAVERNVPEDRFMAGAEGSAGGLDEIDAASRDRGGRATSVCFQLRRRVARKNGPKERTVRPWPVRRGGGGQPAPCTPQGTKPAEAEPNCEREPEIWILPSSPFPPSPPSPPPRLFCSIGGKWGTGGRECSTRTGSSARATVVTTLKRKVVLLFLFVGGGREDWAAAPGPRRSQRKARALLLRVARARARVCVCVRGGGGVGGKLREGRGGI</sequence>
<organism evidence="2 3">
    <name type="scientific">Olpidium bornovanus</name>
    <dbReference type="NCBI Taxonomy" id="278681"/>
    <lineage>
        <taxon>Eukaryota</taxon>
        <taxon>Fungi</taxon>
        <taxon>Fungi incertae sedis</taxon>
        <taxon>Olpidiomycota</taxon>
        <taxon>Olpidiomycotina</taxon>
        <taxon>Olpidiomycetes</taxon>
        <taxon>Olpidiales</taxon>
        <taxon>Olpidiaceae</taxon>
        <taxon>Olpidium</taxon>
    </lineage>
</organism>
<dbReference type="OrthoDB" id="10570868at2759"/>
<protein>
    <submittedName>
        <fullName evidence="2">Uncharacterized protein</fullName>
    </submittedName>
</protein>
<name>A0A8H8DF85_9FUNG</name>
<accession>A0A8H8DF85</accession>
<proteinExistence type="predicted"/>
<gene>
    <name evidence="2" type="ORF">BJ554DRAFT_4802</name>
</gene>
<dbReference type="EMBL" id="JAEFCI010012940">
    <property type="protein sequence ID" value="KAG5455692.1"/>
    <property type="molecule type" value="Genomic_DNA"/>
</dbReference>
<dbReference type="Proteomes" id="UP000673691">
    <property type="component" value="Unassembled WGS sequence"/>
</dbReference>
<keyword evidence="3" id="KW-1185">Reference proteome</keyword>
<evidence type="ECO:0000256" key="1">
    <source>
        <dbReference type="SAM" id="MobiDB-lite"/>
    </source>
</evidence>